<evidence type="ECO:0000313" key="3">
    <source>
        <dbReference type="Proteomes" id="UP001355206"/>
    </source>
</evidence>
<dbReference type="Proteomes" id="UP001355206">
    <property type="component" value="Unassembled WGS sequence"/>
</dbReference>
<sequence>MRTDQDRLARPLRQTGQVQPADPHRGGPGPAGALRRPVGAQAARPPLIRRILLAGLLGLGAAGPAGADPLCDGARTTLSAQLLFGLSRPDGGRVPGAAFDRFLAERITPRFPEGLTVFAGRGQWRGPDGRIVHEAARIVLIVTEQTPEAVAALREIREAYRRRFVQGAVGLVLQRSCALF</sequence>
<dbReference type="Pfam" id="PF12098">
    <property type="entry name" value="DUF3574"/>
    <property type="match status" value="1"/>
</dbReference>
<comment type="caution">
    <text evidence="2">The sequence shown here is derived from an EMBL/GenBank/DDBJ whole genome shotgun (WGS) entry which is preliminary data.</text>
</comment>
<dbReference type="EMBL" id="MLCA01000010">
    <property type="protein sequence ID" value="MEE7492873.1"/>
    <property type="molecule type" value="Genomic_DNA"/>
</dbReference>
<keyword evidence="3" id="KW-1185">Reference proteome</keyword>
<feature type="region of interest" description="Disordered" evidence="1">
    <location>
        <begin position="1"/>
        <end position="39"/>
    </location>
</feature>
<dbReference type="InterPro" id="IPR021957">
    <property type="entry name" value="DUF3574"/>
</dbReference>
<reference evidence="2 3" key="1">
    <citation type="journal article" date="2012" name="Genet. Mol. Biol.">
        <title>Analysis of 16S rRNA and mxaF genes revealing insights into Methylobacterium niche-specific plant association.</title>
        <authorList>
            <person name="Dourado M.N."/>
            <person name="Andreote F.D."/>
            <person name="Dini-Andreote F."/>
            <person name="Conti R."/>
            <person name="Araujo J.M."/>
            <person name="Araujo W.L."/>
        </authorList>
    </citation>
    <scope>NUCLEOTIDE SEQUENCE [LARGE SCALE GENOMIC DNA]</scope>
    <source>
        <strain evidence="2 3">TC3-10</strain>
    </source>
</reference>
<organism evidence="2 3">
    <name type="scientific">Methylobacterium oryzae</name>
    <dbReference type="NCBI Taxonomy" id="334852"/>
    <lineage>
        <taxon>Bacteria</taxon>
        <taxon>Pseudomonadati</taxon>
        <taxon>Pseudomonadota</taxon>
        <taxon>Alphaproteobacteria</taxon>
        <taxon>Hyphomicrobiales</taxon>
        <taxon>Methylobacteriaceae</taxon>
        <taxon>Methylobacterium</taxon>
    </lineage>
</organism>
<accession>A0ABU7TTD3</accession>
<gene>
    <name evidence="2" type="ORF">MOTC310_21305</name>
</gene>
<evidence type="ECO:0000256" key="1">
    <source>
        <dbReference type="SAM" id="MobiDB-lite"/>
    </source>
</evidence>
<name>A0ABU7TTD3_9HYPH</name>
<evidence type="ECO:0008006" key="4">
    <source>
        <dbReference type="Google" id="ProtNLM"/>
    </source>
</evidence>
<evidence type="ECO:0000313" key="2">
    <source>
        <dbReference type="EMBL" id="MEE7492873.1"/>
    </source>
</evidence>
<proteinExistence type="predicted"/>
<protein>
    <recommendedName>
        <fullName evidence="4">DUF3574 domain-containing protein</fullName>
    </recommendedName>
</protein>